<feature type="region of interest" description="Disordered" evidence="1">
    <location>
        <begin position="1"/>
        <end position="42"/>
    </location>
</feature>
<evidence type="ECO:0000313" key="2">
    <source>
        <dbReference type="EMBL" id="ALO44169.1"/>
    </source>
</evidence>
<proteinExistence type="predicted"/>
<feature type="compositionally biased region" description="Basic and acidic residues" evidence="1">
    <location>
        <begin position="9"/>
        <end position="42"/>
    </location>
</feature>
<dbReference type="KEGG" id="pphe:PP2015_3697"/>
<reference evidence="2 3" key="1">
    <citation type="submission" date="2015-11" db="EMBL/GenBank/DDBJ databases">
        <authorList>
            <person name="Zhang Y."/>
            <person name="Guo Z."/>
        </authorList>
    </citation>
    <scope>NUCLEOTIDE SEQUENCE [LARGE SCALE GENOMIC DNA]</scope>
    <source>
        <strain evidence="2 3">KCTC 12086</strain>
    </source>
</reference>
<evidence type="ECO:0000256" key="1">
    <source>
        <dbReference type="SAM" id="MobiDB-lite"/>
    </source>
</evidence>
<organism evidence="2 3">
    <name type="scientific">Pseudoalteromonas phenolica</name>
    <dbReference type="NCBI Taxonomy" id="161398"/>
    <lineage>
        <taxon>Bacteria</taxon>
        <taxon>Pseudomonadati</taxon>
        <taxon>Pseudomonadota</taxon>
        <taxon>Gammaproteobacteria</taxon>
        <taxon>Alteromonadales</taxon>
        <taxon>Pseudoalteromonadaceae</taxon>
        <taxon>Pseudoalteromonas</taxon>
    </lineage>
</organism>
<dbReference type="STRING" id="161398.PP2015_3697"/>
<dbReference type="EMBL" id="CP013188">
    <property type="protein sequence ID" value="ALO44169.1"/>
    <property type="molecule type" value="Genomic_DNA"/>
</dbReference>
<accession>A0A0S2K7H0</accession>
<protein>
    <submittedName>
        <fullName evidence="2">Uncharacterized protein</fullName>
    </submittedName>
</protein>
<dbReference type="Proteomes" id="UP000061457">
    <property type="component" value="Chromosome II"/>
</dbReference>
<gene>
    <name evidence="2" type="ORF">PP2015_3697</name>
</gene>
<evidence type="ECO:0000313" key="3">
    <source>
        <dbReference type="Proteomes" id="UP000061457"/>
    </source>
</evidence>
<dbReference type="RefSeq" id="WP_257720527.1">
    <property type="nucleotide sequence ID" value="NZ_CP013188.1"/>
</dbReference>
<dbReference type="PATRIC" id="fig|161398.10.peg.3776"/>
<sequence length="42" mass="5349">MMRTSCDSLRNDKQERRAKKMRDEKRKKQKRHYVEADKPKWR</sequence>
<name>A0A0S2K7H0_9GAMM</name>
<keyword evidence="3" id="KW-1185">Reference proteome</keyword>
<dbReference type="AlphaFoldDB" id="A0A0S2K7H0"/>